<dbReference type="EMBL" id="BSPC01000032">
    <property type="protein sequence ID" value="GLS20659.1"/>
    <property type="molecule type" value="Genomic_DNA"/>
</dbReference>
<dbReference type="InterPro" id="IPR005119">
    <property type="entry name" value="LysR_subst-bd"/>
</dbReference>
<evidence type="ECO:0000256" key="2">
    <source>
        <dbReference type="ARBA" id="ARBA00023015"/>
    </source>
</evidence>
<sequence>MHKSGLVELEAVAAVARYGNFRAAAEELGMSASALSHAVAGLEARLGVRLFNRTTRSVSLSAAGEQFVETIMPALAEIRRAMEGVNTHRAKPMGILRLNSSVNAARQILTPIVLEYLKRYPDMTVDIVTEARLVDIVGSGFDAGIRMADSVPGDMIAVPLGGNLNFAVVASPNYFRNRPKPTVPPDLLGHRCIRARWPSGVLYRWEFERQGESYTLDVPGSLILDESGLMREAALTGAGLAYLSEWSVKDDLAAGRLIQVLAEWTPAGPGLSLYFPGRRLVPAGLRAFIDLIREVNGRRG</sequence>
<keyword evidence="4" id="KW-0804">Transcription</keyword>
<protein>
    <submittedName>
        <fullName evidence="6">LysR family transcriptional regulator</fullName>
    </submittedName>
</protein>
<feature type="domain" description="HTH lysR-type" evidence="5">
    <location>
        <begin position="9"/>
        <end position="61"/>
    </location>
</feature>
<dbReference type="CDD" id="cd08474">
    <property type="entry name" value="PBP2_CrgA_like_5"/>
    <property type="match status" value="1"/>
</dbReference>
<keyword evidence="2" id="KW-0805">Transcription regulation</keyword>
<keyword evidence="3" id="KW-0238">DNA-binding</keyword>
<dbReference type="Proteomes" id="UP001156882">
    <property type="component" value="Unassembled WGS sequence"/>
</dbReference>
<evidence type="ECO:0000313" key="6">
    <source>
        <dbReference type="EMBL" id="GLS20659.1"/>
    </source>
</evidence>
<dbReference type="SUPFAM" id="SSF46785">
    <property type="entry name" value="Winged helix' DNA-binding domain"/>
    <property type="match status" value="1"/>
</dbReference>
<accession>A0ABQ6CLM5</accession>
<dbReference type="Gene3D" id="3.40.190.290">
    <property type="match status" value="1"/>
</dbReference>
<dbReference type="PANTHER" id="PTHR30537">
    <property type="entry name" value="HTH-TYPE TRANSCRIPTIONAL REGULATOR"/>
    <property type="match status" value="1"/>
</dbReference>
<comment type="caution">
    <text evidence="6">The sequence shown here is derived from an EMBL/GenBank/DDBJ whole genome shotgun (WGS) entry which is preliminary data.</text>
</comment>
<dbReference type="Gene3D" id="1.10.10.10">
    <property type="entry name" value="Winged helix-like DNA-binding domain superfamily/Winged helix DNA-binding domain"/>
    <property type="match status" value="1"/>
</dbReference>
<reference evidence="7" key="1">
    <citation type="journal article" date="2019" name="Int. J. Syst. Evol. Microbiol.">
        <title>The Global Catalogue of Microorganisms (GCM) 10K type strain sequencing project: providing services to taxonomists for standard genome sequencing and annotation.</title>
        <authorList>
            <consortium name="The Broad Institute Genomics Platform"/>
            <consortium name="The Broad Institute Genome Sequencing Center for Infectious Disease"/>
            <person name="Wu L."/>
            <person name="Ma J."/>
        </authorList>
    </citation>
    <scope>NUCLEOTIDE SEQUENCE [LARGE SCALE GENOMIC DNA]</scope>
    <source>
        <strain evidence="7">NBRC 101365</strain>
    </source>
</reference>
<dbReference type="SUPFAM" id="SSF53850">
    <property type="entry name" value="Periplasmic binding protein-like II"/>
    <property type="match status" value="1"/>
</dbReference>
<gene>
    <name evidence="6" type="ORF">GCM10007874_36760</name>
</gene>
<dbReference type="InterPro" id="IPR036388">
    <property type="entry name" value="WH-like_DNA-bd_sf"/>
</dbReference>
<organism evidence="6 7">
    <name type="scientific">Labrys miyagiensis</name>
    <dbReference type="NCBI Taxonomy" id="346912"/>
    <lineage>
        <taxon>Bacteria</taxon>
        <taxon>Pseudomonadati</taxon>
        <taxon>Pseudomonadota</taxon>
        <taxon>Alphaproteobacteria</taxon>
        <taxon>Hyphomicrobiales</taxon>
        <taxon>Xanthobacteraceae</taxon>
        <taxon>Labrys</taxon>
    </lineage>
</organism>
<dbReference type="InterPro" id="IPR058163">
    <property type="entry name" value="LysR-type_TF_proteobact-type"/>
</dbReference>
<evidence type="ECO:0000256" key="4">
    <source>
        <dbReference type="ARBA" id="ARBA00023163"/>
    </source>
</evidence>
<evidence type="ECO:0000313" key="7">
    <source>
        <dbReference type="Proteomes" id="UP001156882"/>
    </source>
</evidence>
<dbReference type="PROSITE" id="PS50931">
    <property type="entry name" value="HTH_LYSR"/>
    <property type="match status" value="1"/>
</dbReference>
<dbReference type="PRINTS" id="PR00039">
    <property type="entry name" value="HTHLYSR"/>
</dbReference>
<dbReference type="Pfam" id="PF00126">
    <property type="entry name" value="HTH_1"/>
    <property type="match status" value="1"/>
</dbReference>
<name>A0ABQ6CLM5_9HYPH</name>
<evidence type="ECO:0000256" key="1">
    <source>
        <dbReference type="ARBA" id="ARBA00009437"/>
    </source>
</evidence>
<evidence type="ECO:0000259" key="5">
    <source>
        <dbReference type="PROSITE" id="PS50931"/>
    </source>
</evidence>
<proteinExistence type="inferred from homology"/>
<dbReference type="Pfam" id="PF03466">
    <property type="entry name" value="LysR_substrate"/>
    <property type="match status" value="1"/>
</dbReference>
<keyword evidence="7" id="KW-1185">Reference proteome</keyword>
<dbReference type="RefSeq" id="WP_284313741.1">
    <property type="nucleotide sequence ID" value="NZ_BSPC01000032.1"/>
</dbReference>
<comment type="similarity">
    <text evidence="1">Belongs to the LysR transcriptional regulatory family.</text>
</comment>
<dbReference type="PANTHER" id="PTHR30537:SF5">
    <property type="entry name" value="HTH-TYPE TRANSCRIPTIONAL ACTIVATOR TTDR-RELATED"/>
    <property type="match status" value="1"/>
</dbReference>
<dbReference type="InterPro" id="IPR036390">
    <property type="entry name" value="WH_DNA-bd_sf"/>
</dbReference>
<evidence type="ECO:0000256" key="3">
    <source>
        <dbReference type="ARBA" id="ARBA00023125"/>
    </source>
</evidence>
<dbReference type="InterPro" id="IPR000847">
    <property type="entry name" value="LysR_HTH_N"/>
</dbReference>